<dbReference type="AlphaFoldDB" id="E1EYH8"/>
<organism evidence="3 4">
    <name type="scientific">Giardia intestinalis (strain P15)</name>
    <name type="common">Giardia lamblia</name>
    <dbReference type="NCBI Taxonomy" id="658858"/>
    <lineage>
        <taxon>Eukaryota</taxon>
        <taxon>Metamonada</taxon>
        <taxon>Diplomonadida</taxon>
        <taxon>Hexamitidae</taxon>
        <taxon>Giardiinae</taxon>
        <taxon>Giardia</taxon>
    </lineage>
</organism>
<dbReference type="EMBL" id="ACVC01000072">
    <property type="protein sequence ID" value="EFO64745.1"/>
    <property type="molecule type" value="Genomic_DNA"/>
</dbReference>
<proteinExistence type="predicted"/>
<feature type="compositionally biased region" description="Polar residues" evidence="1">
    <location>
        <begin position="475"/>
        <end position="495"/>
    </location>
</feature>
<keyword evidence="2" id="KW-1133">Transmembrane helix</keyword>
<protein>
    <submittedName>
        <fullName evidence="3">Uncharacterized protein</fullName>
    </submittedName>
</protein>
<accession>E1EYH8</accession>
<evidence type="ECO:0000256" key="2">
    <source>
        <dbReference type="SAM" id="Phobius"/>
    </source>
</evidence>
<name>E1EYH8_GIAIA</name>
<dbReference type="Proteomes" id="UP000008974">
    <property type="component" value="Unassembled WGS sequence"/>
</dbReference>
<dbReference type="OrthoDB" id="10254764at2759"/>
<evidence type="ECO:0000313" key="4">
    <source>
        <dbReference type="Proteomes" id="UP000008974"/>
    </source>
</evidence>
<reference evidence="3 4" key="1">
    <citation type="journal article" date="2010" name="BMC Genomics">
        <title>Genome analysis and comparative genomics of a Giardia intestinalis assemblage E isolate.</title>
        <authorList>
            <person name="Jerlstrom-Hultqvist J."/>
            <person name="Franzen O."/>
            <person name="Ankarklev J."/>
            <person name="Xu F."/>
            <person name="Nohynkova E."/>
            <person name="Andersson J.O."/>
            <person name="Svard S.G."/>
            <person name="Andersson B."/>
        </authorList>
    </citation>
    <scope>NUCLEOTIDE SEQUENCE [LARGE SCALE GENOMIC DNA]</scope>
    <source>
        <strain evidence="3 4">P15</strain>
    </source>
</reference>
<keyword evidence="2" id="KW-0472">Membrane</keyword>
<dbReference type="OMA" id="SIGITCQ"/>
<evidence type="ECO:0000313" key="3">
    <source>
        <dbReference type="EMBL" id="EFO64745.1"/>
    </source>
</evidence>
<dbReference type="VEuPathDB" id="GiardiaDB:GLP15_5103"/>
<feature type="transmembrane region" description="Helical" evidence="2">
    <location>
        <begin position="644"/>
        <end position="669"/>
    </location>
</feature>
<gene>
    <name evidence="3" type="ORF">GLP15_5103</name>
</gene>
<feature type="compositionally biased region" description="Low complexity" evidence="1">
    <location>
        <begin position="449"/>
        <end position="473"/>
    </location>
</feature>
<keyword evidence="2" id="KW-0812">Transmembrane</keyword>
<comment type="caution">
    <text evidence="3">The sequence shown here is derived from an EMBL/GenBank/DDBJ whole genome shotgun (WGS) entry which is preliminary data.</text>
</comment>
<evidence type="ECO:0000256" key="1">
    <source>
        <dbReference type="SAM" id="MobiDB-lite"/>
    </source>
</evidence>
<feature type="region of interest" description="Disordered" evidence="1">
    <location>
        <begin position="446"/>
        <end position="495"/>
    </location>
</feature>
<sequence length="677" mass="75673">MPLNRIGDVAPGCTLTTTPPVSRTARLEQYFLVLGDGVCKNYAQFEAYIKENQQDYEQIHLDCLRSLWIFFQKGTTDVYNDMISSKHKQEYKAQIDKEFPHSFVRLHQSILERMIIDTLFQNLTFKCYFQGYTYVLEALYYVALKDEYLYPNSAEMADLLNAFIATETGLYIESSDNYQPYGSAFAERFDFRTIFTIPYAELLHLALEISRSTLFPFLHSDNRVMVATVGLAFEPIMRMVDAELYAIIGNHPSIGITCQAIQTAAVMTGCISLSSTPYGRSRFLDALVAGGVQFALFLSATSFSLGARLYLPHIFSNYVPAVSNIEQAVEGTTGGECEEKTRSSLATYTGYHMLLLSKGSVCESPYYPPINEDALLNIGTFRPITDAPMSQDDECITISIKNAFTKIEPSIPRLVDYAINFACVTSLLAMISSSFLKQTKGIFKRSRQTKQQQQQQQQQGSLSSSLSLSARASSDTDGCSSPSGPTLSPAPNTITASTSLDTNDVDIMSLFKHFSAGISFMRTHDGLYNIIMKDTPFPKKSAEPKNYYEKIASGRFVDFVKIITFVDPRDSLTKYLNFYDICESFNFRLELYISLLQESRKYDDNTYVKDSLIKKGVLVDYVTLENALSQREDYKTFMRRNAPIIAGATVAAVAVVAGIIGGIVGGLSLSNKRRANK</sequence>